<dbReference type="EMBL" id="JAPHNI010001417">
    <property type="protein sequence ID" value="KAJ8105652.1"/>
    <property type="molecule type" value="Genomic_DNA"/>
</dbReference>
<dbReference type="Proteomes" id="UP001153331">
    <property type="component" value="Unassembled WGS sequence"/>
</dbReference>
<reference evidence="1" key="1">
    <citation type="submission" date="2022-11" db="EMBL/GenBank/DDBJ databases">
        <title>Genome Sequence of Boeremia exigua.</title>
        <authorList>
            <person name="Buettner E."/>
        </authorList>
    </citation>
    <scope>NUCLEOTIDE SEQUENCE</scope>
    <source>
        <strain evidence="1">CU02</strain>
    </source>
</reference>
<name>A0ACC2HRF5_9PLEO</name>
<proteinExistence type="predicted"/>
<evidence type="ECO:0000313" key="2">
    <source>
        <dbReference type="Proteomes" id="UP001153331"/>
    </source>
</evidence>
<keyword evidence="2" id="KW-1185">Reference proteome</keyword>
<comment type="caution">
    <text evidence="1">The sequence shown here is derived from an EMBL/GenBank/DDBJ whole genome shotgun (WGS) entry which is preliminary data.</text>
</comment>
<organism evidence="1 2">
    <name type="scientific">Boeremia exigua</name>
    <dbReference type="NCBI Taxonomy" id="749465"/>
    <lineage>
        <taxon>Eukaryota</taxon>
        <taxon>Fungi</taxon>
        <taxon>Dikarya</taxon>
        <taxon>Ascomycota</taxon>
        <taxon>Pezizomycotina</taxon>
        <taxon>Dothideomycetes</taxon>
        <taxon>Pleosporomycetidae</taxon>
        <taxon>Pleosporales</taxon>
        <taxon>Pleosporineae</taxon>
        <taxon>Didymellaceae</taxon>
        <taxon>Boeremia</taxon>
    </lineage>
</organism>
<evidence type="ECO:0000313" key="1">
    <source>
        <dbReference type="EMBL" id="KAJ8105652.1"/>
    </source>
</evidence>
<accession>A0ACC2HRF5</accession>
<protein>
    <submittedName>
        <fullName evidence="1">Uncharacterized protein</fullName>
    </submittedName>
</protein>
<sequence length="367" mass="41664">MDNIKSEDIKQEEDDLPRFESTESEIPTGFESWEWVELIDGFHSREHEIDYTLTSRGQVSAAGRKTGAVVPFKGELSSNTRAVQQRNRLALQTKEEAAIKKASDADRSAKYQARAKVQQSEAYLSGTPAEKAALIAKAEEDTLQRRFDKAASAEWLENKLAAVNRKWDSIQHKIDLRKHKTVIDSQPKDTNKIPTAARTTKGQAGVRIYGAGGTFEKLLRQEYQRGLSHLTANTFSSTDAKREWEAFRDSLSPKSMAIVLADDWEQREPVSLLDTLSEDIKLKDSRPYLEAAYDDECEEEVDESDSELDEYYRSMPNEYESDDEYYKAVAEEAEMEDSEMEDSEMEDLEMDKAGSEDDDGENDESCN</sequence>
<gene>
    <name evidence="1" type="ORF">OPT61_g10046</name>
</gene>